<sequence>MHKDPCIFNWSGGKDSTLALHYALRSNRFDIRYLLTTVNDAYNRVSMHGVRESLLIEQAESLGIPLYQIRLPESPDMATYEQQMNEHLTFLKSEGITHSLFGDLFLEDLKTYREKKLAEVGLKAEFPIWKRDTTEVIKEFITLGYKTVVVCAKEGLEDFCGRIIDEGFIADLPPDIDPCGENGEFHTFTFEGPLFKKTIDFTLGEKVFRTYPSPEGDKPSGYWYMDLIG</sequence>
<dbReference type="EMBL" id="JAVDTF010000001">
    <property type="protein sequence ID" value="MDR6781868.1"/>
    <property type="molecule type" value="Genomic_DNA"/>
</dbReference>
<gene>
    <name evidence="1" type="ORF">J2X78_000420</name>
</gene>
<accession>A0ACC6KRU9</accession>
<protein>
    <submittedName>
        <fullName evidence="1">Uncharacterized protein (TIGR00290 family)</fullName>
    </submittedName>
</protein>
<comment type="caution">
    <text evidence="1">The sequence shown here is derived from an EMBL/GenBank/DDBJ whole genome shotgun (WGS) entry which is preliminary data.</text>
</comment>
<name>A0ACC6KRU9_9SPHI</name>
<reference evidence="1" key="1">
    <citation type="submission" date="2023-07" db="EMBL/GenBank/DDBJ databases">
        <title>Sorghum-associated microbial communities from plants grown in Nebraska, USA.</title>
        <authorList>
            <person name="Schachtman D."/>
        </authorList>
    </citation>
    <scope>NUCLEOTIDE SEQUENCE</scope>
    <source>
        <strain evidence="1">2697</strain>
    </source>
</reference>
<dbReference type="Proteomes" id="UP001246858">
    <property type="component" value="Unassembled WGS sequence"/>
</dbReference>
<evidence type="ECO:0000313" key="1">
    <source>
        <dbReference type="EMBL" id="MDR6781868.1"/>
    </source>
</evidence>
<evidence type="ECO:0000313" key="2">
    <source>
        <dbReference type="Proteomes" id="UP001246858"/>
    </source>
</evidence>
<proteinExistence type="predicted"/>
<organism evidence="1 2">
    <name type="scientific">Pedobacter africanus</name>
    <dbReference type="NCBI Taxonomy" id="151894"/>
    <lineage>
        <taxon>Bacteria</taxon>
        <taxon>Pseudomonadati</taxon>
        <taxon>Bacteroidota</taxon>
        <taxon>Sphingobacteriia</taxon>
        <taxon>Sphingobacteriales</taxon>
        <taxon>Sphingobacteriaceae</taxon>
        <taxon>Pedobacter</taxon>
    </lineage>
</organism>
<keyword evidence="2" id="KW-1185">Reference proteome</keyword>